<evidence type="ECO:0000256" key="1">
    <source>
        <dbReference type="SAM" id="MobiDB-lite"/>
    </source>
</evidence>
<protein>
    <submittedName>
        <fullName evidence="2">Hemin uptake protein HemP</fullName>
    </submittedName>
</protein>
<dbReference type="Gene3D" id="2.10.70.10">
    <property type="entry name" value="Complement Module, domain 1"/>
    <property type="match status" value="1"/>
</dbReference>
<evidence type="ECO:0000313" key="2">
    <source>
        <dbReference type="EMBL" id="PZW46513.1"/>
    </source>
</evidence>
<accession>A0A2W7IIN5</accession>
<dbReference type="AlphaFoldDB" id="A0A2W7IIN5"/>
<dbReference type="Proteomes" id="UP000249688">
    <property type="component" value="Unassembled WGS sequence"/>
</dbReference>
<proteinExistence type="predicted"/>
<organism evidence="2 3">
    <name type="scientific">Humitalea rosea</name>
    <dbReference type="NCBI Taxonomy" id="990373"/>
    <lineage>
        <taxon>Bacteria</taxon>
        <taxon>Pseudomonadati</taxon>
        <taxon>Pseudomonadota</taxon>
        <taxon>Alphaproteobacteria</taxon>
        <taxon>Acetobacterales</taxon>
        <taxon>Roseomonadaceae</taxon>
        <taxon>Humitalea</taxon>
    </lineage>
</organism>
<name>A0A2W7IIN5_9PROT</name>
<gene>
    <name evidence="2" type="ORF">C8P66_10910</name>
</gene>
<feature type="compositionally biased region" description="Polar residues" evidence="1">
    <location>
        <begin position="12"/>
        <end position="21"/>
    </location>
</feature>
<dbReference type="RefSeq" id="WP_111397928.1">
    <property type="nucleotide sequence ID" value="NZ_QKYU01000009.1"/>
</dbReference>
<dbReference type="OrthoDB" id="7870498at2"/>
<keyword evidence="3" id="KW-1185">Reference proteome</keyword>
<evidence type="ECO:0000313" key="3">
    <source>
        <dbReference type="Proteomes" id="UP000249688"/>
    </source>
</evidence>
<sequence length="63" mass="7127">MHVPTEAESTRNDSSQASSTAGAPLRVVRSSDLFGEQREIVIRHRDEDYRLRLTSSNKLILTK</sequence>
<reference evidence="2 3" key="1">
    <citation type="submission" date="2018-06" db="EMBL/GenBank/DDBJ databases">
        <title>Genomic Encyclopedia of Archaeal and Bacterial Type Strains, Phase II (KMG-II): from individual species to whole genera.</title>
        <authorList>
            <person name="Goeker M."/>
        </authorList>
    </citation>
    <scope>NUCLEOTIDE SEQUENCE [LARGE SCALE GENOMIC DNA]</scope>
    <source>
        <strain evidence="2 3">DSM 24525</strain>
    </source>
</reference>
<dbReference type="Pfam" id="PF10636">
    <property type="entry name" value="hemP"/>
    <property type="match status" value="1"/>
</dbReference>
<dbReference type="EMBL" id="QKYU01000009">
    <property type="protein sequence ID" value="PZW46513.1"/>
    <property type="molecule type" value="Genomic_DNA"/>
</dbReference>
<dbReference type="InterPro" id="IPR019600">
    <property type="entry name" value="Hemin_uptake_protein_HemP"/>
</dbReference>
<comment type="caution">
    <text evidence="2">The sequence shown here is derived from an EMBL/GenBank/DDBJ whole genome shotgun (WGS) entry which is preliminary data.</text>
</comment>
<feature type="region of interest" description="Disordered" evidence="1">
    <location>
        <begin position="1"/>
        <end position="26"/>
    </location>
</feature>